<feature type="compositionally biased region" description="Basic and acidic residues" evidence="1">
    <location>
        <begin position="15"/>
        <end position="24"/>
    </location>
</feature>
<dbReference type="GO" id="GO:0008800">
    <property type="term" value="F:beta-lactamase activity"/>
    <property type="evidence" value="ECO:0007669"/>
    <property type="project" value="InterPro"/>
</dbReference>
<gene>
    <name evidence="4" type="ORF">ABFY20_02740</name>
</gene>
<dbReference type="PANTHER" id="PTHR35333:SF5">
    <property type="entry name" value="CONSERVED LIPOPROTEIN LPQF-RELATED"/>
    <property type="match status" value="1"/>
</dbReference>
<evidence type="ECO:0000313" key="4">
    <source>
        <dbReference type="EMBL" id="XDI06035.1"/>
    </source>
</evidence>
<dbReference type="Gene3D" id="3.10.450.280">
    <property type="match status" value="1"/>
</dbReference>
<dbReference type="Gene3D" id="1.10.8.620">
    <property type="entry name" value="ORF12 helical bundle domain-like"/>
    <property type="match status" value="1"/>
</dbReference>
<keyword evidence="4" id="KW-0378">Hydrolase</keyword>
<dbReference type="InterPro" id="IPR012338">
    <property type="entry name" value="Beta-lactam/transpept-like"/>
</dbReference>
<sequence>MSDEIFDQSPTTTLRGDRGAARDRPTRRRRAGRVGASAAARSAAATATAAALALTLAACTPAGSTDPGAAASATAVAASEVELPAGALGEQAAWVLKAINGDITEKDQRADVEARFAPEALESISPDELVAVFGQLGAQAPWVPTAVEALGTQAVITITPASGDALDMQLALDAEDRLAGLLFTPVAADRVPAASWQELEDAVESFAADGRLVVTEVTSPTDERVVSASGLAADEPMPSGSMFKLYVLGAVAQTVADGGITWETPLAITDDVKSLPSGELQNEPSGTEVTVRDAAEKMIAISDNTATDLLIEAVGPDAVRQAFTELGHHDPSEADPLLTTRGLFQLGWGEGAAETAGRDAWNDADSSERQALLDSLPGGLPDVKASAVTTPVWQYGLDWFTTADDLTAVHLGLQQLAETEAGAPVREILAVNPGLGADALGDDWSYVAFKGGSSVGVLAGSWYLEREDGRAFTISIQGRSDDPAELADQATFFGQVQDAVALLAAE</sequence>
<dbReference type="PANTHER" id="PTHR35333">
    <property type="entry name" value="BETA-LACTAMASE"/>
    <property type="match status" value="1"/>
</dbReference>
<accession>A0AB39BIU7</accession>
<proteinExistence type="predicted"/>
<organism evidence="4">
    <name type="scientific">Herbiconiux sp. A18JL235</name>
    <dbReference type="NCBI Taxonomy" id="3152363"/>
    <lineage>
        <taxon>Bacteria</taxon>
        <taxon>Bacillati</taxon>
        <taxon>Actinomycetota</taxon>
        <taxon>Actinomycetes</taxon>
        <taxon>Micrococcales</taxon>
        <taxon>Microbacteriaceae</taxon>
        <taxon>Herbiconiux</taxon>
    </lineage>
</organism>
<evidence type="ECO:0000259" key="2">
    <source>
        <dbReference type="Pfam" id="PF13354"/>
    </source>
</evidence>
<dbReference type="GO" id="GO:0030655">
    <property type="term" value="P:beta-lactam antibiotic catabolic process"/>
    <property type="evidence" value="ECO:0007669"/>
    <property type="project" value="InterPro"/>
</dbReference>
<dbReference type="GO" id="GO:0046677">
    <property type="term" value="P:response to antibiotic"/>
    <property type="evidence" value="ECO:0007669"/>
    <property type="project" value="InterPro"/>
</dbReference>
<dbReference type="RefSeq" id="WP_368498423.1">
    <property type="nucleotide sequence ID" value="NZ_CP162511.1"/>
</dbReference>
<evidence type="ECO:0000256" key="1">
    <source>
        <dbReference type="SAM" id="MobiDB-lite"/>
    </source>
</evidence>
<feature type="domain" description="ORF 12 gene product N-terminal" evidence="3">
    <location>
        <begin position="84"/>
        <end position="177"/>
    </location>
</feature>
<dbReference type="EMBL" id="CP162511">
    <property type="protein sequence ID" value="XDI06035.1"/>
    <property type="molecule type" value="Genomic_DNA"/>
</dbReference>
<protein>
    <submittedName>
        <fullName evidence="4">Serine hydrolase</fullName>
    </submittedName>
</protein>
<dbReference type="InterPro" id="IPR040846">
    <property type="entry name" value="ORF_12_N"/>
</dbReference>
<evidence type="ECO:0000259" key="3">
    <source>
        <dbReference type="Pfam" id="PF18042"/>
    </source>
</evidence>
<name>A0AB39BIU7_9MICO</name>
<reference evidence="4" key="1">
    <citation type="submission" date="2024-05" db="EMBL/GenBank/DDBJ databases">
        <title>Herbiconiux sp. A18JL235.</title>
        <authorList>
            <person name="Zhang G."/>
        </authorList>
    </citation>
    <scope>NUCLEOTIDE SEQUENCE</scope>
    <source>
        <strain evidence="4">A18JL235</strain>
    </source>
</reference>
<dbReference type="Gene3D" id="3.40.710.10">
    <property type="entry name" value="DD-peptidase/beta-lactamase superfamily"/>
    <property type="match status" value="1"/>
</dbReference>
<dbReference type="InterPro" id="IPR045155">
    <property type="entry name" value="Beta-lactam_cat"/>
</dbReference>
<dbReference type="InterPro" id="IPR000871">
    <property type="entry name" value="Beta-lactam_class-A"/>
</dbReference>
<feature type="region of interest" description="Disordered" evidence="1">
    <location>
        <begin position="1"/>
        <end position="38"/>
    </location>
</feature>
<dbReference type="Pfam" id="PF13354">
    <property type="entry name" value="Beta-lactamase2"/>
    <property type="match status" value="1"/>
</dbReference>
<dbReference type="SUPFAM" id="SSF56601">
    <property type="entry name" value="beta-lactamase/transpeptidase-like"/>
    <property type="match status" value="1"/>
</dbReference>
<feature type="domain" description="Beta-lactamase class A catalytic" evidence="2">
    <location>
        <begin position="230"/>
        <end position="339"/>
    </location>
</feature>
<dbReference type="Pfam" id="PF18042">
    <property type="entry name" value="ORF_12_N"/>
    <property type="match status" value="1"/>
</dbReference>
<dbReference type="AlphaFoldDB" id="A0AB39BIU7"/>